<protein>
    <submittedName>
        <fullName evidence="1">Outer membrane protein assembly factor BamC</fullName>
    </submittedName>
</protein>
<dbReference type="InterPro" id="IPR042268">
    <property type="entry name" value="BamC_C"/>
</dbReference>
<evidence type="ECO:0000313" key="2">
    <source>
        <dbReference type="Proteomes" id="UP000274350"/>
    </source>
</evidence>
<reference evidence="1 2" key="1">
    <citation type="journal article" date="2019" name="Int. J. Syst. Evol. Microbiol.">
        <title>Undibacterium piscinae sp. nov., isolated from Korean shiner intestine.</title>
        <authorList>
            <person name="Lee S.Y."/>
            <person name="Kang W."/>
            <person name="Kim P.S."/>
            <person name="Kim H.S."/>
            <person name="Sung H."/>
            <person name="Shin N.R."/>
            <person name="Whon T.W."/>
            <person name="Yun J.H."/>
            <person name="Lee J.Y."/>
            <person name="Lee J.Y."/>
            <person name="Jung M.J."/>
            <person name="Jeong Y.S."/>
            <person name="Tak E.J."/>
            <person name="Han J.E."/>
            <person name="Hyun D.W."/>
            <person name="Kang M.S."/>
            <person name="Lee K.E."/>
            <person name="Lee B.H."/>
            <person name="Bae J.W."/>
        </authorList>
    </citation>
    <scope>NUCLEOTIDE SEQUENCE [LARGE SCALE GENOMIC DNA]</scope>
    <source>
        <strain evidence="1 2">S11R28</strain>
    </source>
</reference>
<dbReference type="EMBL" id="CP051152">
    <property type="protein sequence ID" value="QJQ04732.1"/>
    <property type="molecule type" value="Genomic_DNA"/>
</dbReference>
<evidence type="ECO:0000313" key="1">
    <source>
        <dbReference type="EMBL" id="QJQ04732.1"/>
    </source>
</evidence>
<gene>
    <name evidence="1" type="primary">bamC</name>
    <name evidence="1" type="ORF">EJG51_001425</name>
</gene>
<proteinExistence type="predicted"/>
<name>A0A6M4A069_9BURK</name>
<dbReference type="Gene3D" id="3.30.310.170">
    <property type="entry name" value="Outer membrane protein assembly factor BamC"/>
    <property type="match status" value="1"/>
</dbReference>
<keyword evidence="2" id="KW-1185">Reference proteome</keyword>
<dbReference type="InterPro" id="IPR010653">
    <property type="entry name" value="NlpB/DapX"/>
</dbReference>
<dbReference type="Proteomes" id="UP000274350">
    <property type="component" value="Chromosome"/>
</dbReference>
<sequence length="404" mass="45031">MAKSFVVKNGMHRALLLASIVGLGGCSSVGVEPSRIDYKSASKVTTAPLDVPPDLTQIRRDSRFAIPEANQGSATASSYNLQRNSATPVAATGLVALNQVQNMKIERDGSQRWLVVKQSPEALWPLLKDFWQDLGFLINVERQEAGVMETDWAENRAKIPQDMLRNTLGKVLDSLYSTGERDKFRTRIERAPNGDVEIYISHRGAQEVLVGTQKDSTSWAPRPSDIGLEAEFLARLMVRLGSDSERAKVAVSSAAPVKARSQLLKDATVNYVQTDEGFDRSWRRVGLALDRIGFTVEDRDRSQGLYFVRYIDQDIEAKTKGASDGMLSKLFSWGGSDATKASQKYRVLVKESGELSRVTVLNICELPKGGRVLQGWLLKVRMPLLQKFVSWRPNIIFPYLKLLR</sequence>
<dbReference type="AlphaFoldDB" id="A0A6M4A069"/>
<dbReference type="Pfam" id="PF06804">
    <property type="entry name" value="Lipoprotein_18"/>
    <property type="match status" value="1"/>
</dbReference>
<dbReference type="PROSITE" id="PS51257">
    <property type="entry name" value="PROKAR_LIPOPROTEIN"/>
    <property type="match status" value="1"/>
</dbReference>
<dbReference type="KEGG" id="upi:EJG51_001425"/>
<accession>A0A6M4A069</accession>
<organism evidence="1 2">
    <name type="scientific">Undibacterium piscinae</name>
    <dbReference type="NCBI Taxonomy" id="2495591"/>
    <lineage>
        <taxon>Bacteria</taxon>
        <taxon>Pseudomonadati</taxon>
        <taxon>Pseudomonadota</taxon>
        <taxon>Betaproteobacteria</taxon>
        <taxon>Burkholderiales</taxon>
        <taxon>Oxalobacteraceae</taxon>
        <taxon>Undibacterium</taxon>
    </lineage>
</organism>